<dbReference type="EMBL" id="CP030840">
    <property type="protein sequence ID" value="AXC09773.1"/>
    <property type="molecule type" value="Genomic_DNA"/>
</dbReference>
<sequence length="47" mass="5067">MGSWPIPGKRQVSLRARLHPPKSGRVESASSDSAGTLPNAQEALRLR</sequence>
<name>A0A2Z5FSI9_9BACT</name>
<feature type="compositionally biased region" description="Polar residues" evidence="1">
    <location>
        <begin position="28"/>
        <end position="39"/>
    </location>
</feature>
<dbReference type="AlphaFoldDB" id="A0A2Z5FSI9"/>
<organism evidence="2 3">
    <name type="scientific">Acidisarcina polymorpha</name>
    <dbReference type="NCBI Taxonomy" id="2211140"/>
    <lineage>
        <taxon>Bacteria</taxon>
        <taxon>Pseudomonadati</taxon>
        <taxon>Acidobacteriota</taxon>
        <taxon>Terriglobia</taxon>
        <taxon>Terriglobales</taxon>
        <taxon>Acidobacteriaceae</taxon>
        <taxon>Acidisarcina</taxon>
    </lineage>
</organism>
<proteinExistence type="predicted"/>
<reference evidence="2 3" key="1">
    <citation type="journal article" date="2018" name="Front. Microbiol.">
        <title>Hydrolytic Capabilities as a Key to Environmental Success: Chitinolytic and Cellulolytic Acidobacteria From Acidic Sub-arctic Soils and Boreal Peatlands.</title>
        <authorList>
            <person name="Belova S.E."/>
            <person name="Ravin N.V."/>
            <person name="Pankratov T.A."/>
            <person name="Rakitin A.L."/>
            <person name="Ivanova A.A."/>
            <person name="Beletsky A.V."/>
            <person name="Mardanov A.V."/>
            <person name="Sinninghe Damste J.S."/>
            <person name="Dedysh S.N."/>
        </authorList>
    </citation>
    <scope>NUCLEOTIDE SEQUENCE [LARGE SCALE GENOMIC DNA]</scope>
    <source>
        <strain evidence="2 3">SBC82</strain>
    </source>
</reference>
<accession>A0A2Z5FSI9</accession>
<evidence type="ECO:0000313" key="2">
    <source>
        <dbReference type="EMBL" id="AXC09773.1"/>
    </source>
</evidence>
<dbReference type="Proteomes" id="UP000253606">
    <property type="component" value="Chromosome"/>
</dbReference>
<feature type="region of interest" description="Disordered" evidence="1">
    <location>
        <begin position="1"/>
        <end position="47"/>
    </location>
</feature>
<gene>
    <name evidence="2" type="ORF">ACPOL_0394</name>
</gene>
<dbReference type="KEGG" id="abas:ACPOL_0394"/>
<evidence type="ECO:0000256" key="1">
    <source>
        <dbReference type="SAM" id="MobiDB-lite"/>
    </source>
</evidence>
<keyword evidence="3" id="KW-1185">Reference proteome</keyword>
<protein>
    <submittedName>
        <fullName evidence="2">Uncharacterized protein</fullName>
    </submittedName>
</protein>
<evidence type="ECO:0000313" key="3">
    <source>
        <dbReference type="Proteomes" id="UP000253606"/>
    </source>
</evidence>